<dbReference type="EMBL" id="SMCS01000003">
    <property type="protein sequence ID" value="TCV94654.1"/>
    <property type="molecule type" value="Genomic_DNA"/>
</dbReference>
<evidence type="ECO:0000256" key="1">
    <source>
        <dbReference type="SAM" id="MobiDB-lite"/>
    </source>
</evidence>
<feature type="compositionally biased region" description="Low complexity" evidence="1">
    <location>
        <begin position="128"/>
        <end position="140"/>
    </location>
</feature>
<reference evidence="2 3" key="1">
    <citation type="submission" date="2019-03" db="EMBL/GenBank/DDBJ databases">
        <title>Above-ground endophytic microbial communities from plants in different locations in the United States.</title>
        <authorList>
            <person name="Frank C."/>
        </authorList>
    </citation>
    <scope>NUCLEOTIDE SEQUENCE [LARGE SCALE GENOMIC DNA]</scope>
    <source>
        <strain evidence="2 3">LP_13_YM</strain>
    </source>
</reference>
<gene>
    <name evidence="2" type="ORF">EC912_103139</name>
</gene>
<keyword evidence="3" id="KW-1185">Reference proteome</keyword>
<feature type="region of interest" description="Disordered" evidence="1">
    <location>
        <begin position="164"/>
        <end position="197"/>
    </location>
</feature>
<organism evidence="2 3">
    <name type="scientific">Luteibacter rhizovicinus</name>
    <dbReference type="NCBI Taxonomy" id="242606"/>
    <lineage>
        <taxon>Bacteria</taxon>
        <taxon>Pseudomonadati</taxon>
        <taxon>Pseudomonadota</taxon>
        <taxon>Gammaproteobacteria</taxon>
        <taxon>Lysobacterales</taxon>
        <taxon>Rhodanobacteraceae</taxon>
        <taxon>Luteibacter</taxon>
    </lineage>
</organism>
<dbReference type="RefSeq" id="WP_132143168.1">
    <property type="nucleotide sequence ID" value="NZ_SMCS01000003.1"/>
</dbReference>
<feature type="compositionally biased region" description="Basic and acidic residues" evidence="1">
    <location>
        <begin position="141"/>
        <end position="152"/>
    </location>
</feature>
<evidence type="ECO:0000313" key="2">
    <source>
        <dbReference type="EMBL" id="TCV94654.1"/>
    </source>
</evidence>
<proteinExistence type="predicted"/>
<feature type="region of interest" description="Disordered" evidence="1">
    <location>
        <begin position="59"/>
        <end position="86"/>
    </location>
</feature>
<feature type="region of interest" description="Disordered" evidence="1">
    <location>
        <begin position="111"/>
        <end position="152"/>
    </location>
</feature>
<name>A0A4R3YTJ8_9GAMM</name>
<sequence length="197" mass="21037">MNFLTAVLMRARGELDGIRPRRDVSALWLPEAVPEADLPHIAAPESAAIAPLNTDIEAIDGVPTRPRSDDEPDRGDASVRAREHSIAPHAVTTVTVSPALPVRSVSEAVLPTTLATRREGSNDGTPLPARRSAQPQPAAAAREREPAPRIDAHVEIHIGKLEIVAPPAVRPSAPGRTTGTPKPLSLSDYLDARSRQR</sequence>
<dbReference type="Proteomes" id="UP000295645">
    <property type="component" value="Unassembled WGS sequence"/>
</dbReference>
<dbReference type="AlphaFoldDB" id="A0A4R3YTJ8"/>
<accession>A0A4R3YTJ8</accession>
<comment type="caution">
    <text evidence="2">The sequence shown here is derived from an EMBL/GenBank/DDBJ whole genome shotgun (WGS) entry which is preliminary data.</text>
</comment>
<protein>
    <submittedName>
        <fullName evidence="2">Uncharacterized protein</fullName>
    </submittedName>
</protein>
<feature type="compositionally biased region" description="Basic and acidic residues" evidence="1">
    <location>
        <begin position="66"/>
        <end position="86"/>
    </location>
</feature>
<evidence type="ECO:0000313" key="3">
    <source>
        <dbReference type="Proteomes" id="UP000295645"/>
    </source>
</evidence>